<gene>
    <name evidence="1" type="ORF">L596_004413</name>
</gene>
<proteinExistence type="predicted"/>
<evidence type="ECO:0000313" key="1">
    <source>
        <dbReference type="EMBL" id="TMS37493.1"/>
    </source>
</evidence>
<dbReference type="AlphaFoldDB" id="A0A4V6I8C4"/>
<comment type="caution">
    <text evidence="1">The sequence shown here is derived from an EMBL/GenBank/DDBJ whole genome shotgun (WGS) entry which is preliminary data.</text>
</comment>
<reference evidence="1 2" key="2">
    <citation type="journal article" date="2019" name="G3 (Bethesda)">
        <title>Hybrid Assembly of the Genome of the Entomopathogenic Nematode Steinernema carpocapsae Identifies the X-Chromosome.</title>
        <authorList>
            <person name="Serra L."/>
            <person name="Macchietto M."/>
            <person name="Macias-Munoz A."/>
            <person name="McGill C.J."/>
            <person name="Rodriguez I.M."/>
            <person name="Rodriguez B."/>
            <person name="Murad R."/>
            <person name="Mortazavi A."/>
        </authorList>
    </citation>
    <scope>NUCLEOTIDE SEQUENCE [LARGE SCALE GENOMIC DNA]</scope>
    <source>
        <strain evidence="1 2">ALL</strain>
    </source>
</reference>
<organism evidence="1 2">
    <name type="scientific">Steinernema carpocapsae</name>
    <name type="common">Entomopathogenic nematode</name>
    <dbReference type="NCBI Taxonomy" id="34508"/>
    <lineage>
        <taxon>Eukaryota</taxon>
        <taxon>Metazoa</taxon>
        <taxon>Ecdysozoa</taxon>
        <taxon>Nematoda</taxon>
        <taxon>Chromadorea</taxon>
        <taxon>Rhabditida</taxon>
        <taxon>Tylenchina</taxon>
        <taxon>Panagrolaimomorpha</taxon>
        <taxon>Strongyloidoidea</taxon>
        <taxon>Steinernematidae</taxon>
        <taxon>Steinernema</taxon>
    </lineage>
</organism>
<dbReference type="Proteomes" id="UP000298663">
    <property type="component" value="Chromosome X"/>
</dbReference>
<accession>A0A4V6I8C4</accession>
<dbReference type="EMBL" id="AZBU02000001">
    <property type="protein sequence ID" value="TMS37493.1"/>
    <property type="molecule type" value="Genomic_DNA"/>
</dbReference>
<dbReference type="EMBL" id="CM016762">
    <property type="protein sequence ID" value="TMS37493.1"/>
    <property type="molecule type" value="Genomic_DNA"/>
</dbReference>
<name>A0A4V6I8C4_STECR</name>
<sequence length="100" mass="11146">MVCLDVQPQGKVRLRIVNCSTIVPGIGLRFVTIASEVPSRKLRRQKRHTISACFIALKPFSAVSAPFGHRIFSASFAPSAQFLLFLAKCRVIRDRKCMNA</sequence>
<keyword evidence="2" id="KW-1185">Reference proteome</keyword>
<reference evidence="1 2" key="1">
    <citation type="journal article" date="2015" name="Genome Biol.">
        <title>Comparative genomics of Steinernema reveals deeply conserved gene regulatory networks.</title>
        <authorList>
            <person name="Dillman A.R."/>
            <person name="Macchietto M."/>
            <person name="Porter C.F."/>
            <person name="Rogers A."/>
            <person name="Williams B."/>
            <person name="Antoshechkin I."/>
            <person name="Lee M.M."/>
            <person name="Goodwin Z."/>
            <person name="Lu X."/>
            <person name="Lewis E.E."/>
            <person name="Goodrich-Blair H."/>
            <person name="Stock S.P."/>
            <person name="Adams B.J."/>
            <person name="Sternberg P.W."/>
            <person name="Mortazavi A."/>
        </authorList>
    </citation>
    <scope>NUCLEOTIDE SEQUENCE [LARGE SCALE GENOMIC DNA]</scope>
    <source>
        <strain evidence="1 2">ALL</strain>
    </source>
</reference>
<protein>
    <submittedName>
        <fullName evidence="1">Uncharacterized protein</fullName>
    </submittedName>
</protein>
<evidence type="ECO:0000313" key="2">
    <source>
        <dbReference type="Proteomes" id="UP000298663"/>
    </source>
</evidence>